<comment type="catalytic activity">
    <reaction evidence="3">
        <text>uridine + phosphate = alpha-D-ribose 1-phosphate + uracil</text>
        <dbReference type="Rhea" id="RHEA:24388"/>
        <dbReference type="ChEBI" id="CHEBI:16704"/>
        <dbReference type="ChEBI" id="CHEBI:17568"/>
        <dbReference type="ChEBI" id="CHEBI:43474"/>
        <dbReference type="ChEBI" id="CHEBI:57720"/>
        <dbReference type="EC" id="2.4.2.3"/>
    </reaction>
</comment>
<dbReference type="Pfam" id="PF01048">
    <property type="entry name" value="PNP_UDP_1"/>
    <property type="match status" value="1"/>
</dbReference>
<sequence>MSIQPHILVAPHQVSEKAVVCGEPNRVNRIAAHLTDVESLADNREFRLMRGRYGDTTVTVCSTGIGAPSAIIALEELYQCGVKQLIRIGSAGALQPQIAIGDVIIAEAAVRDDGGSASYVKPGFPACANHHLVGKLQAYCAQHHICAHSGVVRSHDSFYTDQEQELCHYWHRQGVLGADMETAALFTVGRLRQIEVAAILANVVLFNQDVKAGVNDYVASSKASAEGERHAILAALNALCD</sequence>
<evidence type="ECO:0000256" key="3">
    <source>
        <dbReference type="ARBA" id="ARBA00048447"/>
    </source>
</evidence>
<dbReference type="Gene3D" id="3.40.50.1580">
    <property type="entry name" value="Nucleoside phosphorylase domain"/>
    <property type="match status" value="1"/>
</dbReference>
<dbReference type="PANTHER" id="PTHR43691:SF11">
    <property type="entry name" value="FI09636P-RELATED"/>
    <property type="match status" value="1"/>
</dbReference>
<organism evidence="5 6">
    <name type="scientific">Shewanella decolorationis</name>
    <dbReference type="NCBI Taxonomy" id="256839"/>
    <lineage>
        <taxon>Bacteria</taxon>
        <taxon>Pseudomonadati</taxon>
        <taxon>Pseudomonadota</taxon>
        <taxon>Gammaproteobacteria</taxon>
        <taxon>Alteromonadales</taxon>
        <taxon>Shewanellaceae</taxon>
        <taxon>Shewanella</taxon>
    </lineage>
</organism>
<proteinExistence type="predicted"/>
<dbReference type="InterPro" id="IPR035994">
    <property type="entry name" value="Nucleoside_phosphorylase_sf"/>
</dbReference>
<name>A0A5B8R2F3_9GAMM</name>
<dbReference type="CDD" id="cd17767">
    <property type="entry name" value="UP_EcUdp-like"/>
    <property type="match status" value="1"/>
</dbReference>
<dbReference type="SUPFAM" id="SSF53167">
    <property type="entry name" value="Purine and uridine phosphorylases"/>
    <property type="match status" value="1"/>
</dbReference>
<dbReference type="GO" id="GO:0005829">
    <property type="term" value="C:cytosol"/>
    <property type="evidence" value="ECO:0007669"/>
    <property type="project" value="TreeGrafter"/>
</dbReference>
<dbReference type="KEGG" id="sdeo:D0436_20390"/>
<dbReference type="PANTHER" id="PTHR43691">
    <property type="entry name" value="URIDINE PHOSPHORYLASE"/>
    <property type="match status" value="1"/>
</dbReference>
<dbReference type="GO" id="GO:0004850">
    <property type="term" value="F:uridine phosphorylase activity"/>
    <property type="evidence" value="ECO:0007669"/>
    <property type="project" value="UniProtKB-EC"/>
</dbReference>
<dbReference type="AlphaFoldDB" id="A0A5B8R2F3"/>
<gene>
    <name evidence="5" type="ORF">D0436_20390</name>
</gene>
<reference evidence="5 6" key="1">
    <citation type="journal article" date="2019" name="Ecotoxicol. Environ. Saf.">
        <title>Microbial characterization of heavy metal resistant bacterial strains isolated from an electroplating wastewater treatment plant.</title>
        <authorList>
            <person name="Cai X."/>
            <person name="Zheng X."/>
            <person name="Zhang D."/>
            <person name="Iqbal W."/>
            <person name="Liu C."/>
            <person name="Yang B."/>
            <person name="Zhao X."/>
            <person name="Lu X."/>
            <person name="Mao Y."/>
        </authorList>
    </citation>
    <scope>NUCLEOTIDE SEQUENCE [LARGE SCALE GENOMIC DNA]</scope>
    <source>
        <strain evidence="5 6">Ni1-3</strain>
    </source>
</reference>
<dbReference type="EMBL" id="CP031775">
    <property type="protein sequence ID" value="QDZ92632.1"/>
    <property type="molecule type" value="Genomic_DNA"/>
</dbReference>
<dbReference type="Proteomes" id="UP000321124">
    <property type="component" value="Chromosome"/>
</dbReference>
<evidence type="ECO:0000256" key="2">
    <source>
        <dbReference type="ARBA" id="ARBA00021980"/>
    </source>
</evidence>
<dbReference type="InterPro" id="IPR000845">
    <property type="entry name" value="Nucleoside_phosphorylase_d"/>
</dbReference>
<evidence type="ECO:0000313" key="6">
    <source>
        <dbReference type="Proteomes" id="UP000321124"/>
    </source>
</evidence>
<evidence type="ECO:0000313" key="5">
    <source>
        <dbReference type="EMBL" id="QDZ92632.1"/>
    </source>
</evidence>
<accession>A0A5B8R2F3</accession>
<evidence type="ECO:0000256" key="1">
    <source>
        <dbReference type="ARBA" id="ARBA00011888"/>
    </source>
</evidence>
<protein>
    <recommendedName>
        <fullName evidence="2">Uridine phosphorylase</fullName>
        <ecNumber evidence="1">2.4.2.3</ecNumber>
    </recommendedName>
</protein>
<dbReference type="GO" id="GO:0009116">
    <property type="term" value="P:nucleoside metabolic process"/>
    <property type="evidence" value="ECO:0007669"/>
    <property type="project" value="InterPro"/>
</dbReference>
<evidence type="ECO:0000259" key="4">
    <source>
        <dbReference type="Pfam" id="PF01048"/>
    </source>
</evidence>
<dbReference type="RefSeq" id="WP_208660408.1">
    <property type="nucleotide sequence ID" value="NZ_CP031775.2"/>
</dbReference>
<dbReference type="EC" id="2.4.2.3" evidence="1"/>
<feature type="domain" description="Nucleoside phosphorylase" evidence="4">
    <location>
        <begin position="18"/>
        <end position="206"/>
    </location>
</feature>